<dbReference type="AlphaFoldDB" id="A0A7J6NJG4"/>
<accession>A0A7J6NJG4</accession>
<dbReference type="OrthoDB" id="406529at2759"/>
<feature type="transmembrane region" description="Helical" evidence="1">
    <location>
        <begin position="244"/>
        <end position="263"/>
    </location>
</feature>
<evidence type="ECO:0000313" key="3">
    <source>
        <dbReference type="Proteomes" id="UP000541610"/>
    </source>
</evidence>
<evidence type="ECO:0000313" key="2">
    <source>
        <dbReference type="EMBL" id="KAF4683954.1"/>
    </source>
</evidence>
<dbReference type="Gene3D" id="3.40.50.10140">
    <property type="entry name" value="Toll/interleukin-1 receptor homology (TIR) domain"/>
    <property type="match status" value="1"/>
</dbReference>
<keyword evidence="1" id="KW-0812">Transmembrane</keyword>
<feature type="transmembrane region" description="Helical" evidence="1">
    <location>
        <begin position="116"/>
        <end position="136"/>
    </location>
</feature>
<reference evidence="2 3" key="1">
    <citation type="submission" date="2020-04" db="EMBL/GenBank/DDBJ databases">
        <title>Perkinsus olseni comparative genomics.</title>
        <authorList>
            <person name="Bogema D.R."/>
        </authorList>
    </citation>
    <scope>NUCLEOTIDE SEQUENCE [LARGE SCALE GENOMIC DNA]</scope>
    <source>
        <strain evidence="2">00978-12</strain>
    </source>
</reference>
<feature type="transmembrane region" description="Helical" evidence="1">
    <location>
        <begin position="424"/>
        <end position="445"/>
    </location>
</feature>
<feature type="transmembrane region" description="Helical" evidence="1">
    <location>
        <begin position="465"/>
        <end position="484"/>
    </location>
</feature>
<keyword evidence="1" id="KW-0472">Membrane</keyword>
<protein>
    <recommendedName>
        <fullName evidence="4">TIR domain-containing protein</fullName>
    </recommendedName>
</protein>
<evidence type="ECO:0000256" key="1">
    <source>
        <dbReference type="SAM" id="Phobius"/>
    </source>
</evidence>
<proteinExistence type="predicted"/>
<sequence>MATGPVSSVVPIHNVLLEEGTPTYPGLRGTLLSNLAWHTTFLRDCGIQPDALDSSFPVSRLDIFLSHSWSSSGLWKQVALIVSFYLPFAFKWMVWSSFPLAGLVSWVVDSVNLSEVLLVSVGFGAFLSGLFVSRIFKHNRTTVFLDKCCISQVDPVERMHGISRLSEYLRISDKFVILWSPDYFKRLWCVYELACFLQTHNERDVIVIHPGHVMFCTWMALLALFSLVISRVSQIYLQDPHGSIFYPHVLLWISTCVFVGRYIPSCVGEAENFYRNLRTFRTINAKCSNSEDEVHLEGLIREAYGSLEYFEAVVRGIWLGAEESSQAPYWLFSRTTLKILCVPHIPHILGGLILTVPHILRGSWQEWTDIIPRGHEAEPPPTILRLIVAICLPDLVQRILLGCQAPLLLLLGYHLGLRCTRLPWCCRGLVVSFCCLAYSFASLVLSDVLMYNLWDLEDTYIDRLYSVFIYGSGVALALVVMSSLRRSYSYDLAEFLQ</sequence>
<dbReference type="EMBL" id="JABANP010000336">
    <property type="protein sequence ID" value="KAF4683954.1"/>
    <property type="molecule type" value="Genomic_DNA"/>
</dbReference>
<dbReference type="InterPro" id="IPR035897">
    <property type="entry name" value="Toll_tir_struct_dom_sf"/>
</dbReference>
<organism evidence="2 3">
    <name type="scientific">Perkinsus olseni</name>
    <name type="common">Perkinsus atlanticus</name>
    <dbReference type="NCBI Taxonomy" id="32597"/>
    <lineage>
        <taxon>Eukaryota</taxon>
        <taxon>Sar</taxon>
        <taxon>Alveolata</taxon>
        <taxon>Perkinsozoa</taxon>
        <taxon>Perkinsea</taxon>
        <taxon>Perkinsida</taxon>
        <taxon>Perkinsidae</taxon>
        <taxon>Perkinsus</taxon>
    </lineage>
</organism>
<name>A0A7J6NJG4_PEROL</name>
<feature type="transmembrane region" description="Helical" evidence="1">
    <location>
        <begin position="78"/>
        <end position="96"/>
    </location>
</feature>
<keyword evidence="1" id="KW-1133">Transmembrane helix</keyword>
<comment type="caution">
    <text evidence="2">The sequence shown here is derived from an EMBL/GenBank/DDBJ whole genome shotgun (WGS) entry which is preliminary data.</text>
</comment>
<feature type="transmembrane region" description="Helical" evidence="1">
    <location>
        <begin position="213"/>
        <end position="232"/>
    </location>
</feature>
<gene>
    <name evidence="2" type="ORF">FOZ60_008392</name>
</gene>
<dbReference type="SUPFAM" id="SSF52200">
    <property type="entry name" value="Toll/Interleukin receptor TIR domain"/>
    <property type="match status" value="1"/>
</dbReference>
<dbReference type="Proteomes" id="UP000541610">
    <property type="component" value="Unassembled WGS sequence"/>
</dbReference>
<evidence type="ECO:0008006" key="4">
    <source>
        <dbReference type="Google" id="ProtNLM"/>
    </source>
</evidence>